<evidence type="ECO:0000256" key="6">
    <source>
        <dbReference type="ARBA" id="ARBA00022723"/>
    </source>
</evidence>
<dbReference type="InterPro" id="IPR016197">
    <property type="entry name" value="Chromo-like_dom_sf"/>
</dbReference>
<dbReference type="GO" id="GO:0003723">
    <property type="term" value="F:RNA binding"/>
    <property type="evidence" value="ECO:0007669"/>
    <property type="project" value="UniProtKB-KW"/>
</dbReference>
<evidence type="ECO:0000256" key="7">
    <source>
        <dbReference type="ARBA" id="ARBA00022750"/>
    </source>
</evidence>
<feature type="compositionally biased region" description="Basic and acidic residues" evidence="17">
    <location>
        <begin position="16"/>
        <end position="48"/>
    </location>
</feature>
<dbReference type="Gene3D" id="3.10.10.10">
    <property type="entry name" value="HIV Type 1 Reverse Transcriptase, subunit A, domain 1"/>
    <property type="match status" value="1"/>
</dbReference>
<dbReference type="GO" id="GO:0004190">
    <property type="term" value="F:aspartic-type endopeptidase activity"/>
    <property type="evidence" value="ECO:0007669"/>
    <property type="project" value="UniProtKB-KW"/>
</dbReference>
<keyword evidence="12" id="KW-0229">DNA integration</keyword>
<dbReference type="Proteomes" id="UP000006757">
    <property type="component" value="Unassembled WGS sequence"/>
</dbReference>
<feature type="compositionally biased region" description="Polar residues" evidence="17">
    <location>
        <begin position="1778"/>
        <end position="1789"/>
    </location>
</feature>
<dbReference type="InterPro" id="IPR041373">
    <property type="entry name" value="RT_RNaseH"/>
</dbReference>
<dbReference type="Pfam" id="PF13650">
    <property type="entry name" value="Asp_protease_2"/>
    <property type="match status" value="1"/>
</dbReference>
<dbReference type="FunFam" id="3.30.420.10:FF:000032">
    <property type="entry name" value="Retrovirus-related Pol polyprotein from transposon 297-like Protein"/>
    <property type="match status" value="1"/>
</dbReference>
<dbReference type="SUPFAM" id="SSF54160">
    <property type="entry name" value="Chromo domain-like"/>
    <property type="match status" value="1"/>
</dbReference>
<organism evidence="20 21">
    <name type="scientific">Trichosporon asahii var. asahii (strain CBS 8904)</name>
    <name type="common">Yeast</name>
    <dbReference type="NCBI Taxonomy" id="1220162"/>
    <lineage>
        <taxon>Eukaryota</taxon>
        <taxon>Fungi</taxon>
        <taxon>Dikarya</taxon>
        <taxon>Basidiomycota</taxon>
        <taxon>Agaricomycotina</taxon>
        <taxon>Tremellomycetes</taxon>
        <taxon>Trichosporonales</taxon>
        <taxon>Trichosporonaceae</taxon>
        <taxon>Trichosporon</taxon>
    </lineage>
</organism>
<dbReference type="InterPro" id="IPR001584">
    <property type="entry name" value="Integrase_cat-core"/>
</dbReference>
<feature type="domain" description="Integrase catalytic" evidence="19">
    <location>
        <begin position="286"/>
        <end position="450"/>
    </location>
</feature>
<keyword evidence="2" id="KW-0645">Protease</keyword>
<keyword evidence="4" id="KW-0548">Nucleotidyltransferase</keyword>
<evidence type="ECO:0000256" key="13">
    <source>
        <dbReference type="ARBA" id="ARBA00022918"/>
    </source>
</evidence>
<dbReference type="GO" id="GO:0006310">
    <property type="term" value="P:DNA recombination"/>
    <property type="evidence" value="ECO:0007669"/>
    <property type="project" value="UniProtKB-KW"/>
</dbReference>
<feature type="compositionally biased region" description="Basic and acidic residues" evidence="17">
    <location>
        <begin position="74"/>
        <end position="84"/>
    </location>
</feature>
<gene>
    <name evidence="20" type="ORF">A1Q2_03976</name>
</gene>
<dbReference type="InterPro" id="IPR021109">
    <property type="entry name" value="Peptidase_aspartic_dom_sf"/>
</dbReference>
<dbReference type="GO" id="GO:0046872">
    <property type="term" value="F:metal ion binding"/>
    <property type="evidence" value="ECO:0007669"/>
    <property type="project" value="UniProtKB-KW"/>
</dbReference>
<keyword evidence="5" id="KW-0540">Nuclease</keyword>
<dbReference type="Pfam" id="PF00665">
    <property type="entry name" value="rve"/>
    <property type="match status" value="1"/>
</dbReference>
<dbReference type="GO" id="GO:0005634">
    <property type="term" value="C:nucleus"/>
    <property type="evidence" value="ECO:0007669"/>
    <property type="project" value="UniProtKB-ARBA"/>
</dbReference>
<keyword evidence="10" id="KW-0460">Magnesium</keyword>
<keyword evidence="13" id="KW-0695">RNA-directed DNA polymerase</keyword>
<dbReference type="GO" id="GO:0003887">
    <property type="term" value="F:DNA-directed DNA polymerase activity"/>
    <property type="evidence" value="ECO:0007669"/>
    <property type="project" value="UniProtKB-KW"/>
</dbReference>
<evidence type="ECO:0000259" key="18">
    <source>
        <dbReference type="PROSITE" id="PS50878"/>
    </source>
</evidence>
<dbReference type="CDD" id="cd01647">
    <property type="entry name" value="RT_LTR"/>
    <property type="match status" value="1"/>
</dbReference>
<evidence type="ECO:0000259" key="19">
    <source>
        <dbReference type="PROSITE" id="PS50994"/>
    </source>
</evidence>
<evidence type="ECO:0000256" key="5">
    <source>
        <dbReference type="ARBA" id="ARBA00022722"/>
    </source>
</evidence>
<name>K1WKA7_TRIAC</name>
<dbReference type="Pfam" id="PF17917">
    <property type="entry name" value="RT_RNaseH"/>
    <property type="match status" value="1"/>
</dbReference>
<keyword evidence="3" id="KW-0808">Transferase</keyword>
<dbReference type="InterPro" id="IPR050951">
    <property type="entry name" value="Retrovirus_Pol_polyprotein"/>
</dbReference>
<dbReference type="EMBL" id="AMBO01000311">
    <property type="protein sequence ID" value="EKD01739.1"/>
    <property type="molecule type" value="Genomic_DNA"/>
</dbReference>
<feature type="domain" description="Reverse transcriptase" evidence="18">
    <location>
        <begin position="858"/>
        <end position="1035"/>
    </location>
</feature>
<dbReference type="CDD" id="cd09274">
    <property type="entry name" value="RNase_HI_RT_Ty3"/>
    <property type="match status" value="1"/>
</dbReference>
<feature type="region of interest" description="Disordered" evidence="17">
    <location>
        <begin position="1"/>
        <end position="84"/>
    </location>
</feature>
<evidence type="ECO:0000256" key="11">
    <source>
        <dbReference type="ARBA" id="ARBA00022884"/>
    </source>
</evidence>
<reference evidence="20 21" key="1">
    <citation type="journal article" date="2012" name="Eukaryot. Cell">
        <title>Genome sequence of the Trichosporon asahii environmental strain CBS 8904.</title>
        <authorList>
            <person name="Yang R.Y."/>
            <person name="Li H.T."/>
            <person name="Zhu H."/>
            <person name="Zhou G.P."/>
            <person name="Wang M."/>
            <person name="Wang L."/>
        </authorList>
    </citation>
    <scope>NUCLEOTIDE SEQUENCE [LARGE SCALE GENOMIC DNA]</scope>
    <source>
        <strain evidence="20 21">CBS 8904</strain>
    </source>
</reference>
<evidence type="ECO:0000256" key="8">
    <source>
        <dbReference type="ARBA" id="ARBA00022759"/>
    </source>
</evidence>
<evidence type="ECO:0000256" key="2">
    <source>
        <dbReference type="ARBA" id="ARBA00022670"/>
    </source>
</evidence>
<keyword evidence="14" id="KW-0239">DNA-directed DNA polymerase</keyword>
<feature type="domain" description="Integrase catalytic" evidence="19">
    <location>
        <begin position="1400"/>
        <end position="1568"/>
    </location>
</feature>
<evidence type="ECO:0000256" key="1">
    <source>
        <dbReference type="ARBA" id="ARBA00012493"/>
    </source>
</evidence>
<feature type="compositionally biased region" description="Basic and acidic residues" evidence="17">
    <location>
        <begin position="453"/>
        <end position="478"/>
    </location>
</feature>
<evidence type="ECO:0000256" key="9">
    <source>
        <dbReference type="ARBA" id="ARBA00022801"/>
    </source>
</evidence>
<dbReference type="Pfam" id="PF17921">
    <property type="entry name" value="Integrase_H2C2"/>
    <property type="match status" value="1"/>
</dbReference>
<comment type="caution">
    <text evidence="20">The sequence shown here is derived from an EMBL/GenBank/DDBJ whole genome shotgun (WGS) entry which is preliminary data.</text>
</comment>
<evidence type="ECO:0000256" key="12">
    <source>
        <dbReference type="ARBA" id="ARBA00022908"/>
    </source>
</evidence>
<dbReference type="GO" id="GO:0003677">
    <property type="term" value="F:DNA binding"/>
    <property type="evidence" value="ECO:0007669"/>
    <property type="project" value="UniProtKB-KW"/>
</dbReference>
<feature type="compositionally biased region" description="Basic and acidic residues" evidence="17">
    <location>
        <begin position="517"/>
        <end position="531"/>
    </location>
</feature>
<feature type="region of interest" description="Disordered" evidence="17">
    <location>
        <begin position="453"/>
        <end position="531"/>
    </location>
</feature>
<keyword evidence="16" id="KW-0233">DNA recombination</keyword>
<dbReference type="Pfam" id="PF00078">
    <property type="entry name" value="RVT_1"/>
    <property type="match status" value="1"/>
</dbReference>
<dbReference type="CDD" id="cd00303">
    <property type="entry name" value="retropepsin_like"/>
    <property type="match status" value="1"/>
</dbReference>
<feature type="compositionally biased region" description="Polar residues" evidence="17">
    <location>
        <begin position="125"/>
        <end position="139"/>
    </location>
</feature>
<sequence>MPTPTDNLDSASEQQFSRDEPPHLPRLDHNSRVHRAEEESMHRTDQQGRTRAASRALSNAPLEPMAPQTTNPASDERNPLDDNHLGSAQITTIQELEFANEDHNTRTNPTPDNTENHNETRNNTPSQGTTGQRPSLTHTTHTHEAPTNREPHEFENTPAGSVTERDRSPTALRSNIPNTAGLDQSQLNHKILESLQTMGQLLSHLSKDIRSLRPDTSSAGDVGLPPTRPHLQGAQPLASFSRPPSNSAAGYSFSPAPATDPRTEERRHTSERLASALPYPSPWGGTTDDPHKLRSPSVPNPDKFSGDSRKVRGFVNDMSTYFRFHERFFDTDERKVEFATLNLTDDAKAWFGLPSSLVTDRGSLFTSRFWMELARLLGVDHRLSTAAHPQTDGQTEIVNKALEQFLRLYCSFAQTDWDELLSYAEFSYNVDKACDVELALEESKRILRAGEVRRDDKTTDRNTRDRNSGFRHSSDRRNTNAPTTSKNANRPPYRDDYRTERYRNSAKSTGEGLSAMRTDDAAHDETTSDDDHALDETAADSEVDAASDHDDDALLNLAFANDDDIEWEYSTGSESSDYDTADEGPGTPPSPDRISKFGDVNQHDDSKLEDTIDTDALHSTTSTNSAVDEGWARRLRQHGHSVAREKTTRQRKPIIVAAVFAEAPLHPVRALIDSAASRNFLDRDMARQLGFKIREKPRPVTLTLGDGRTSTITEEVTATILVGQGFEPYKGNFEIHKIASPFCVLGVPFFQTTGTILDGRTMTIKPRPNSSISALTTNGTNDRNTRTAEEDAVCAVLPTQYHDFVDVFLKSSAESLPAFSKFDHAIDFIPGRSPKFGPLYATSPLKARAIKAYLDDMLAKGLIRVSDSPTSSPVLFVPKKNGESRFCVDYRATNAITVKNRYPIPLIQDLLDRLSSAKVFTKIDLRGAYHLVRIRAGDEWKTAFRTHLYEYLVMPFGLCNAPATFQRLVNHVFHDLLESCVVVYLDDILIFSEDKASHELHVKEVLQRLRDNALFAKAEKCEFSTPSMSFLGYVISSKGVTMDPSKTSTIASWPYPRNAKDVQRFLGLANFYRHFIPLFAETCVPLYALLKKGTRFALTSEVKHAWDDLKKKIAGDAVLAHFDPQSQCVVETDASDYAVGAVLSQEWEGYLRPLAFASRKMSPAELNYPTHDKEFLAIVYAFEQWRHYLECASVDVQVYTDHRSLEYFARDKMLNRRQARWADFMTDFHFTITYRPGRLAIKPDALSRRPDYRPFDTDATSTSEELNPFNRQRVLHPGQFLNALVIAAESNLRGALLRESDAVTAAFAKHHNLRRRNRLWYYGTKIYVPDSLRDRILGEYHDAITAGHPGVRRTASAVSATYWWPRWREYVQSYVDSCDACQRTKVPPRKPLGLLRPLPVAERPWQHISCDFVGALPKSNGFNSILVFVDRFTKMAVFVPTTTSLTAEGFAKLFIRYVFCRFGLPSSLVTDRGSLFTSRFWMELARLLGVDHRLSTAAHPQTDGQTEIVNKALEQFLRLYCSFAQTDWDELLSYAEFSYNSAPQSAIRCSPYEALTGHSPRTSLSVPPTPYTGDVPAAGRHAIRMAQRHRQIREFIVQANQRYADLHNKGRRDLHFSRGDYVYLRNTNIKGLRPSRKLGDKYIGPLEVLEQVGRASYRLRLPPSAAIHPVFHVSLLKPAAIRGSPRPVPADLADDGPQPVSILSSRVVRGQRQWHVGWQGEDDPSWETDQTMAPFPAWPTLRDSYKPQRGKRESRARSQWLGWEVRSRSPSPVDFTPRTLSSRTRSGRH</sequence>
<dbReference type="SUPFAM" id="SSF56672">
    <property type="entry name" value="DNA/RNA polymerases"/>
    <property type="match status" value="1"/>
</dbReference>
<evidence type="ECO:0000256" key="10">
    <source>
        <dbReference type="ARBA" id="ARBA00022842"/>
    </source>
</evidence>
<dbReference type="CDD" id="cd00024">
    <property type="entry name" value="CD_CSD"/>
    <property type="match status" value="1"/>
</dbReference>
<dbReference type="InterPro" id="IPR000477">
    <property type="entry name" value="RT_dom"/>
</dbReference>
<accession>K1WKA7</accession>
<dbReference type="InterPro" id="IPR056924">
    <property type="entry name" value="SH3_Tf2-1"/>
</dbReference>
<dbReference type="FunFam" id="3.30.70.270:FF:000020">
    <property type="entry name" value="Transposon Tf2-6 polyprotein-like Protein"/>
    <property type="match status" value="1"/>
</dbReference>
<feature type="compositionally biased region" description="Basic and acidic residues" evidence="17">
    <location>
        <begin position="141"/>
        <end position="155"/>
    </location>
</feature>
<dbReference type="GO" id="GO:0015074">
    <property type="term" value="P:DNA integration"/>
    <property type="evidence" value="ECO:0007669"/>
    <property type="project" value="UniProtKB-KW"/>
</dbReference>
<dbReference type="Pfam" id="PF24626">
    <property type="entry name" value="SH3_Tf2-1"/>
    <property type="match status" value="1"/>
</dbReference>
<evidence type="ECO:0000313" key="20">
    <source>
        <dbReference type="EMBL" id="EKD01739.1"/>
    </source>
</evidence>
<feature type="region of interest" description="Disordered" evidence="17">
    <location>
        <begin position="98"/>
        <end position="181"/>
    </location>
</feature>
<dbReference type="GO" id="GO:0003964">
    <property type="term" value="F:RNA-directed DNA polymerase activity"/>
    <property type="evidence" value="ECO:0007669"/>
    <property type="project" value="UniProtKB-KW"/>
</dbReference>
<feature type="region of interest" description="Disordered" evidence="17">
    <location>
        <begin position="1737"/>
        <end position="1789"/>
    </location>
</feature>
<feature type="compositionally biased region" description="Basic and acidic residues" evidence="17">
    <location>
        <begin position="261"/>
        <end position="271"/>
    </location>
</feature>
<dbReference type="InterPro" id="IPR012337">
    <property type="entry name" value="RNaseH-like_sf"/>
</dbReference>
<dbReference type="FunFam" id="1.10.340.70:FF:000001">
    <property type="entry name" value="Retrovirus-related Pol polyprotein from transposon gypsy-like Protein"/>
    <property type="match status" value="1"/>
</dbReference>
<dbReference type="InterPro" id="IPR043128">
    <property type="entry name" value="Rev_trsase/Diguanyl_cyclase"/>
</dbReference>
<feature type="compositionally biased region" description="Polar residues" evidence="17">
    <location>
        <begin position="479"/>
        <end position="488"/>
    </location>
</feature>
<feature type="compositionally biased region" description="Polar residues" evidence="17">
    <location>
        <begin position="1"/>
        <end position="15"/>
    </location>
</feature>
<feature type="compositionally biased region" description="Polar residues" evidence="17">
    <location>
        <begin position="171"/>
        <end position="181"/>
    </location>
</feature>
<dbReference type="PROSITE" id="PS50994">
    <property type="entry name" value="INTEGRASE"/>
    <property type="match status" value="2"/>
</dbReference>
<dbReference type="HOGENOM" id="CLU_238385_0_0_1"/>
<evidence type="ECO:0000256" key="15">
    <source>
        <dbReference type="ARBA" id="ARBA00023125"/>
    </source>
</evidence>
<dbReference type="EC" id="2.7.7.49" evidence="1"/>
<dbReference type="InterPro" id="IPR041588">
    <property type="entry name" value="Integrase_H2C2"/>
</dbReference>
<dbReference type="SUPFAM" id="SSF53098">
    <property type="entry name" value="Ribonuclease H-like"/>
    <property type="match status" value="2"/>
</dbReference>
<dbReference type="Gene3D" id="3.30.70.270">
    <property type="match status" value="2"/>
</dbReference>
<evidence type="ECO:0000256" key="16">
    <source>
        <dbReference type="ARBA" id="ARBA00023172"/>
    </source>
</evidence>
<dbReference type="OrthoDB" id="3341476at2759"/>
<dbReference type="Gene3D" id="2.40.70.10">
    <property type="entry name" value="Acid Proteases"/>
    <property type="match status" value="1"/>
</dbReference>
<dbReference type="GO" id="GO:0004519">
    <property type="term" value="F:endonuclease activity"/>
    <property type="evidence" value="ECO:0007669"/>
    <property type="project" value="UniProtKB-KW"/>
</dbReference>
<protein>
    <recommendedName>
        <fullName evidence="1">RNA-directed DNA polymerase</fullName>
        <ecNumber evidence="1">2.7.7.49</ecNumber>
    </recommendedName>
</protein>
<evidence type="ECO:0000256" key="17">
    <source>
        <dbReference type="SAM" id="MobiDB-lite"/>
    </source>
</evidence>
<proteinExistence type="predicted"/>
<feature type="compositionally biased region" description="Polar residues" evidence="17">
    <location>
        <begin position="617"/>
        <end position="626"/>
    </location>
</feature>
<keyword evidence="8" id="KW-0255">Endonuclease</keyword>
<dbReference type="GO" id="GO:0006508">
    <property type="term" value="P:proteolysis"/>
    <property type="evidence" value="ECO:0007669"/>
    <property type="project" value="UniProtKB-KW"/>
</dbReference>
<dbReference type="InParanoid" id="K1WKA7"/>
<dbReference type="STRING" id="1220162.K1WKA7"/>
<dbReference type="Gene3D" id="3.30.420.10">
    <property type="entry name" value="Ribonuclease H-like superfamily/Ribonuclease H"/>
    <property type="match status" value="2"/>
</dbReference>
<evidence type="ECO:0000256" key="14">
    <source>
        <dbReference type="ARBA" id="ARBA00022932"/>
    </source>
</evidence>
<evidence type="ECO:0000313" key="21">
    <source>
        <dbReference type="Proteomes" id="UP000006757"/>
    </source>
</evidence>
<dbReference type="FunCoup" id="K1WKA7">
    <property type="interactions" value="2"/>
</dbReference>
<dbReference type="PANTHER" id="PTHR37984:SF5">
    <property type="entry name" value="PROTEIN NYNRIN-LIKE"/>
    <property type="match status" value="1"/>
</dbReference>
<feature type="compositionally biased region" description="Basic and acidic residues" evidence="17">
    <location>
        <begin position="1743"/>
        <end position="1756"/>
    </location>
</feature>
<keyword evidence="7" id="KW-0064">Aspartyl protease</keyword>
<dbReference type="InterPro" id="IPR036397">
    <property type="entry name" value="RNaseH_sf"/>
</dbReference>
<keyword evidence="6" id="KW-0479">Metal-binding</keyword>
<dbReference type="InterPro" id="IPR043502">
    <property type="entry name" value="DNA/RNA_pol_sf"/>
</dbReference>
<keyword evidence="15" id="KW-0238">DNA-binding</keyword>
<evidence type="ECO:0000256" key="4">
    <source>
        <dbReference type="ARBA" id="ARBA00022695"/>
    </source>
</evidence>
<feature type="compositionally biased region" description="Basic and acidic residues" evidence="17">
    <location>
        <begin position="492"/>
        <end position="503"/>
    </location>
</feature>
<feature type="region of interest" description="Disordered" evidence="17">
    <location>
        <begin position="569"/>
        <end position="628"/>
    </location>
</feature>
<feature type="region of interest" description="Disordered" evidence="17">
    <location>
        <begin position="212"/>
        <end position="308"/>
    </location>
</feature>
<dbReference type="PROSITE" id="PS50878">
    <property type="entry name" value="RT_POL"/>
    <property type="match status" value="1"/>
</dbReference>
<keyword evidence="11" id="KW-0694">RNA-binding</keyword>
<keyword evidence="21" id="KW-1185">Reference proteome</keyword>
<evidence type="ECO:0000256" key="3">
    <source>
        <dbReference type="ARBA" id="ARBA00022679"/>
    </source>
</evidence>
<dbReference type="Gene3D" id="1.10.340.70">
    <property type="match status" value="1"/>
</dbReference>
<feature type="compositionally biased region" description="Basic and acidic residues" evidence="17">
    <location>
        <begin position="593"/>
        <end position="610"/>
    </location>
</feature>
<dbReference type="eggNOG" id="KOG0017">
    <property type="taxonomic scope" value="Eukaryota"/>
</dbReference>
<dbReference type="PANTHER" id="PTHR37984">
    <property type="entry name" value="PROTEIN CBG26694"/>
    <property type="match status" value="1"/>
</dbReference>
<keyword evidence="9" id="KW-0378">Hydrolase</keyword>